<protein>
    <recommendedName>
        <fullName evidence="2">UPF0301 protein SAMN05421753_10760</fullName>
    </recommendedName>
</protein>
<dbReference type="PANTHER" id="PTHR30327:SF1">
    <property type="entry name" value="UPF0301 PROTEIN YQGE"/>
    <property type="match status" value="1"/>
</dbReference>
<dbReference type="InterPro" id="IPR003774">
    <property type="entry name" value="AlgH-like"/>
</dbReference>
<dbReference type="OrthoDB" id="9807486at2"/>
<evidence type="ECO:0000313" key="4">
    <source>
        <dbReference type="Proteomes" id="UP000199518"/>
    </source>
</evidence>
<gene>
    <name evidence="3" type="ORF">SAMN05421753_10760</name>
</gene>
<keyword evidence="4" id="KW-1185">Reference proteome</keyword>
<dbReference type="STRING" id="1576369.SAMN05421753_10760"/>
<name>A0A1I3GNB7_9PLAN</name>
<evidence type="ECO:0000256" key="2">
    <source>
        <dbReference type="HAMAP-Rule" id="MF_00758"/>
    </source>
</evidence>
<dbReference type="Gene3D" id="3.40.1740.10">
    <property type="entry name" value="VC0467-like"/>
    <property type="match status" value="1"/>
</dbReference>
<dbReference type="RefSeq" id="WP_092049839.1">
    <property type="nucleotide sequence ID" value="NZ_FOQD01000007.1"/>
</dbReference>
<sequence length="188" mass="20746">MSDSLRGQFLIAGCRLRDPNFFKTAVLIVEHGTEGAMGLVINRPTSVTVAHALTGHLDMPKTSDLVYMGGPVEPAALFVIHDSGTLDPDESPVIPGVYMGSSAEVFEDIVCPSKQKPNPLQYRVYCGCAGWSPGQLESEISRGDWLTVPAASNYVFHPDPYAVWDELVSRSFQSRRLFSFRCDHPEWN</sequence>
<organism evidence="3 4">
    <name type="scientific">Planctomicrobium piriforme</name>
    <dbReference type="NCBI Taxonomy" id="1576369"/>
    <lineage>
        <taxon>Bacteria</taxon>
        <taxon>Pseudomonadati</taxon>
        <taxon>Planctomycetota</taxon>
        <taxon>Planctomycetia</taxon>
        <taxon>Planctomycetales</taxon>
        <taxon>Planctomycetaceae</taxon>
        <taxon>Planctomicrobium</taxon>
    </lineage>
</organism>
<dbReference type="PANTHER" id="PTHR30327">
    <property type="entry name" value="UNCHARACTERIZED PROTEIN YQGE"/>
    <property type="match status" value="1"/>
</dbReference>
<dbReference type="Pfam" id="PF02622">
    <property type="entry name" value="DUF179"/>
    <property type="match status" value="1"/>
</dbReference>
<dbReference type="SUPFAM" id="SSF143456">
    <property type="entry name" value="VC0467-like"/>
    <property type="match status" value="1"/>
</dbReference>
<dbReference type="GO" id="GO:0005829">
    <property type="term" value="C:cytosol"/>
    <property type="evidence" value="ECO:0007669"/>
    <property type="project" value="TreeGrafter"/>
</dbReference>
<dbReference type="HAMAP" id="MF_00758">
    <property type="entry name" value="UPF0301"/>
    <property type="match status" value="1"/>
</dbReference>
<comment type="similarity">
    <text evidence="1 2">Belongs to the UPF0301 (AlgH) family.</text>
</comment>
<proteinExistence type="inferred from homology"/>
<dbReference type="AlphaFoldDB" id="A0A1I3GNB7"/>
<reference evidence="4" key="1">
    <citation type="submission" date="2016-10" db="EMBL/GenBank/DDBJ databases">
        <authorList>
            <person name="Varghese N."/>
            <person name="Submissions S."/>
        </authorList>
    </citation>
    <scope>NUCLEOTIDE SEQUENCE [LARGE SCALE GENOMIC DNA]</scope>
    <source>
        <strain evidence="4">DSM 26348</strain>
    </source>
</reference>
<accession>A0A1I3GNB7</accession>
<evidence type="ECO:0000313" key="3">
    <source>
        <dbReference type="EMBL" id="SFI24791.1"/>
    </source>
</evidence>
<dbReference type="EMBL" id="FOQD01000007">
    <property type="protein sequence ID" value="SFI24791.1"/>
    <property type="molecule type" value="Genomic_DNA"/>
</dbReference>
<dbReference type="Proteomes" id="UP000199518">
    <property type="component" value="Unassembled WGS sequence"/>
</dbReference>
<evidence type="ECO:0000256" key="1">
    <source>
        <dbReference type="ARBA" id="ARBA00009600"/>
    </source>
</evidence>